<dbReference type="InterPro" id="IPR001242">
    <property type="entry name" value="Condensation_dom"/>
</dbReference>
<feature type="transmembrane region" description="Helical" evidence="5">
    <location>
        <begin position="1946"/>
        <end position="1964"/>
    </location>
</feature>
<dbReference type="InterPro" id="IPR011701">
    <property type="entry name" value="MFS"/>
</dbReference>
<dbReference type="GO" id="GO:0031177">
    <property type="term" value="F:phosphopantetheine binding"/>
    <property type="evidence" value="ECO:0007669"/>
    <property type="project" value="InterPro"/>
</dbReference>
<organism evidence="7 8">
    <name type="scientific">Acrocarpospora pleiomorpha</name>
    <dbReference type="NCBI Taxonomy" id="90975"/>
    <lineage>
        <taxon>Bacteria</taxon>
        <taxon>Bacillati</taxon>
        <taxon>Actinomycetota</taxon>
        <taxon>Actinomycetes</taxon>
        <taxon>Streptosporangiales</taxon>
        <taxon>Streptosporangiaceae</taxon>
        <taxon>Acrocarpospora</taxon>
    </lineage>
</organism>
<dbReference type="PANTHER" id="PTHR45527:SF1">
    <property type="entry name" value="FATTY ACID SYNTHASE"/>
    <property type="match status" value="1"/>
</dbReference>
<evidence type="ECO:0000256" key="5">
    <source>
        <dbReference type="SAM" id="Phobius"/>
    </source>
</evidence>
<feature type="transmembrane region" description="Helical" evidence="5">
    <location>
        <begin position="1793"/>
        <end position="1813"/>
    </location>
</feature>
<reference evidence="7 8" key="1">
    <citation type="submission" date="2019-10" db="EMBL/GenBank/DDBJ databases">
        <title>Whole genome shotgun sequence of Acrocarpospora pleiomorpha NBRC 16267.</title>
        <authorList>
            <person name="Ichikawa N."/>
            <person name="Kimura A."/>
            <person name="Kitahashi Y."/>
            <person name="Komaki H."/>
            <person name="Oguchi A."/>
        </authorList>
    </citation>
    <scope>NUCLEOTIDE SEQUENCE [LARGE SCALE GENOMIC DNA]</scope>
    <source>
        <strain evidence="7 8">NBRC 16267</strain>
    </source>
</reference>
<keyword evidence="5" id="KW-0812">Transmembrane</keyword>
<feature type="transmembrane region" description="Helical" evidence="5">
    <location>
        <begin position="1857"/>
        <end position="1874"/>
    </location>
</feature>
<evidence type="ECO:0000256" key="1">
    <source>
        <dbReference type="ARBA" id="ARBA00001957"/>
    </source>
</evidence>
<keyword evidence="3" id="KW-0597">Phosphoprotein</keyword>
<dbReference type="SUPFAM" id="SSF103473">
    <property type="entry name" value="MFS general substrate transporter"/>
    <property type="match status" value="1"/>
</dbReference>
<dbReference type="SMART" id="SM00823">
    <property type="entry name" value="PKS_PP"/>
    <property type="match status" value="1"/>
</dbReference>
<dbReference type="Pfam" id="PF00550">
    <property type="entry name" value="PP-binding"/>
    <property type="match status" value="1"/>
</dbReference>
<feature type="transmembrane region" description="Helical" evidence="5">
    <location>
        <begin position="1675"/>
        <end position="1695"/>
    </location>
</feature>
<dbReference type="SUPFAM" id="SSF53474">
    <property type="entry name" value="alpha/beta-Hydrolases"/>
    <property type="match status" value="1"/>
</dbReference>
<dbReference type="InterPro" id="IPR000873">
    <property type="entry name" value="AMP-dep_synth/lig_dom"/>
</dbReference>
<gene>
    <name evidence="7" type="ORF">Aple_083560</name>
</gene>
<evidence type="ECO:0000256" key="4">
    <source>
        <dbReference type="SAM" id="MobiDB-lite"/>
    </source>
</evidence>
<dbReference type="GO" id="GO:0047527">
    <property type="term" value="F:2,3-dihydroxybenzoate-serine ligase activity"/>
    <property type="evidence" value="ECO:0007669"/>
    <property type="project" value="TreeGrafter"/>
</dbReference>
<comment type="caution">
    <text evidence="7">The sequence shown here is derived from an EMBL/GenBank/DDBJ whole genome shotgun (WGS) entry which is preliminary data.</text>
</comment>
<dbReference type="CDD" id="cd05930">
    <property type="entry name" value="A_NRPS"/>
    <property type="match status" value="1"/>
</dbReference>
<accession>A0A5M3XWD3</accession>
<dbReference type="InterPro" id="IPR045851">
    <property type="entry name" value="AMP-bd_C_sf"/>
</dbReference>
<dbReference type="GO" id="GO:0022857">
    <property type="term" value="F:transmembrane transporter activity"/>
    <property type="evidence" value="ECO:0007669"/>
    <property type="project" value="InterPro"/>
</dbReference>
<dbReference type="FunFam" id="1.10.1200.10:FF:000016">
    <property type="entry name" value="Non-ribosomal peptide synthase"/>
    <property type="match status" value="1"/>
</dbReference>
<dbReference type="RefSeq" id="WP_246265111.1">
    <property type="nucleotide sequence ID" value="NZ_BLAF01000068.1"/>
</dbReference>
<dbReference type="CDD" id="cd06173">
    <property type="entry name" value="MFS_MefA_like"/>
    <property type="match status" value="1"/>
</dbReference>
<dbReference type="CDD" id="cd19531">
    <property type="entry name" value="LCL_NRPS-like"/>
    <property type="match status" value="1"/>
</dbReference>
<feature type="region of interest" description="Disordered" evidence="4">
    <location>
        <begin position="1174"/>
        <end position="1242"/>
    </location>
</feature>
<feature type="compositionally biased region" description="Low complexity" evidence="4">
    <location>
        <begin position="1493"/>
        <end position="1502"/>
    </location>
</feature>
<feature type="transmembrane region" description="Helical" evidence="5">
    <location>
        <begin position="1880"/>
        <end position="1902"/>
    </location>
</feature>
<dbReference type="GO" id="GO:0043041">
    <property type="term" value="P:amino acid activation for nonribosomal peptide biosynthetic process"/>
    <property type="evidence" value="ECO:0007669"/>
    <property type="project" value="TreeGrafter"/>
</dbReference>
<dbReference type="InterPro" id="IPR029058">
    <property type="entry name" value="AB_hydrolase_fold"/>
</dbReference>
<dbReference type="InterPro" id="IPR023213">
    <property type="entry name" value="CAT-like_dom_sf"/>
</dbReference>
<feature type="transmembrane region" description="Helical" evidence="5">
    <location>
        <begin position="1647"/>
        <end position="1669"/>
    </location>
</feature>
<dbReference type="GO" id="GO:0005829">
    <property type="term" value="C:cytosol"/>
    <property type="evidence" value="ECO:0007669"/>
    <property type="project" value="TreeGrafter"/>
</dbReference>
<dbReference type="InterPro" id="IPR009081">
    <property type="entry name" value="PP-bd_ACP"/>
</dbReference>
<feature type="region of interest" description="Disordered" evidence="4">
    <location>
        <begin position="1486"/>
        <end position="1518"/>
    </location>
</feature>
<dbReference type="InterPro" id="IPR001031">
    <property type="entry name" value="Thioesterase"/>
</dbReference>
<dbReference type="PROSITE" id="PS50075">
    <property type="entry name" value="CARRIER"/>
    <property type="match status" value="1"/>
</dbReference>
<dbReference type="InterPro" id="IPR006162">
    <property type="entry name" value="Ppantetheine_attach_site"/>
</dbReference>
<dbReference type="GO" id="GO:0009366">
    <property type="term" value="C:enterobactin synthetase complex"/>
    <property type="evidence" value="ECO:0007669"/>
    <property type="project" value="TreeGrafter"/>
</dbReference>
<feature type="transmembrane region" description="Helical" evidence="5">
    <location>
        <begin position="1707"/>
        <end position="1730"/>
    </location>
</feature>
<dbReference type="PANTHER" id="PTHR45527">
    <property type="entry name" value="NONRIBOSOMAL PEPTIDE SYNTHETASE"/>
    <property type="match status" value="1"/>
</dbReference>
<evidence type="ECO:0000259" key="6">
    <source>
        <dbReference type="PROSITE" id="PS50075"/>
    </source>
</evidence>
<feature type="transmembrane region" description="Helical" evidence="5">
    <location>
        <begin position="1914"/>
        <end position="1934"/>
    </location>
</feature>
<dbReference type="GO" id="GO:0072330">
    <property type="term" value="P:monocarboxylic acid biosynthetic process"/>
    <property type="evidence" value="ECO:0007669"/>
    <property type="project" value="UniProtKB-ARBA"/>
</dbReference>
<dbReference type="GO" id="GO:0009239">
    <property type="term" value="P:enterobactin biosynthetic process"/>
    <property type="evidence" value="ECO:0007669"/>
    <property type="project" value="TreeGrafter"/>
</dbReference>
<keyword evidence="5" id="KW-0472">Membrane</keyword>
<dbReference type="Gene3D" id="3.30.559.30">
    <property type="entry name" value="Nonribosomal peptide synthetase, condensation domain"/>
    <property type="match status" value="1"/>
</dbReference>
<keyword evidence="5" id="KW-1133">Transmembrane helix</keyword>
<dbReference type="EMBL" id="BLAF01000068">
    <property type="protein sequence ID" value="GES25457.1"/>
    <property type="molecule type" value="Genomic_DNA"/>
</dbReference>
<dbReference type="InterPro" id="IPR020806">
    <property type="entry name" value="PKS_PP-bd"/>
</dbReference>
<evidence type="ECO:0000256" key="2">
    <source>
        <dbReference type="ARBA" id="ARBA00022450"/>
    </source>
</evidence>
<feature type="transmembrane region" description="Helical" evidence="5">
    <location>
        <begin position="1742"/>
        <end position="1762"/>
    </location>
</feature>
<dbReference type="InterPro" id="IPR042099">
    <property type="entry name" value="ANL_N_sf"/>
</dbReference>
<dbReference type="Gene3D" id="3.30.559.10">
    <property type="entry name" value="Chloramphenicol acetyltransferase-like domain"/>
    <property type="match status" value="1"/>
</dbReference>
<dbReference type="Gene3D" id="3.40.50.1820">
    <property type="entry name" value="alpha/beta hydrolase"/>
    <property type="match status" value="2"/>
</dbReference>
<feature type="transmembrane region" description="Helical" evidence="5">
    <location>
        <begin position="1619"/>
        <end position="1640"/>
    </location>
</feature>
<dbReference type="InterPro" id="IPR036259">
    <property type="entry name" value="MFS_trans_sf"/>
</dbReference>
<feature type="compositionally biased region" description="Polar residues" evidence="4">
    <location>
        <begin position="565"/>
        <end position="578"/>
    </location>
</feature>
<feature type="domain" description="Carrier" evidence="6">
    <location>
        <begin position="1084"/>
        <end position="1162"/>
    </location>
</feature>
<dbReference type="SMART" id="SM00824">
    <property type="entry name" value="PKS_TE"/>
    <property type="match status" value="1"/>
</dbReference>
<dbReference type="Pfam" id="PF00501">
    <property type="entry name" value="AMP-binding"/>
    <property type="match status" value="2"/>
</dbReference>
<evidence type="ECO:0000313" key="7">
    <source>
        <dbReference type="EMBL" id="GES25457.1"/>
    </source>
</evidence>
<feature type="region of interest" description="Disordered" evidence="4">
    <location>
        <begin position="559"/>
        <end position="725"/>
    </location>
</feature>
<keyword evidence="8" id="KW-1185">Reference proteome</keyword>
<feature type="transmembrane region" description="Helical" evidence="5">
    <location>
        <begin position="1825"/>
        <end position="1845"/>
    </location>
</feature>
<dbReference type="Gene3D" id="3.30.300.30">
    <property type="match status" value="1"/>
</dbReference>
<keyword evidence="2" id="KW-0596">Phosphopantetheine</keyword>
<dbReference type="Pfam" id="PF00668">
    <property type="entry name" value="Condensation"/>
    <property type="match status" value="1"/>
</dbReference>
<evidence type="ECO:0000256" key="3">
    <source>
        <dbReference type="ARBA" id="ARBA00022553"/>
    </source>
</evidence>
<dbReference type="Gene3D" id="1.20.1250.20">
    <property type="entry name" value="MFS general substrate transporter like domains"/>
    <property type="match status" value="1"/>
</dbReference>
<feature type="compositionally biased region" description="Gly residues" evidence="4">
    <location>
        <begin position="1183"/>
        <end position="1203"/>
    </location>
</feature>
<name>A0A5M3XWD3_9ACTN</name>
<dbReference type="SUPFAM" id="SSF56801">
    <property type="entry name" value="Acetyl-CoA synthetase-like"/>
    <property type="match status" value="1"/>
</dbReference>
<dbReference type="PROSITE" id="PS00455">
    <property type="entry name" value="AMP_BINDING"/>
    <property type="match status" value="1"/>
</dbReference>
<dbReference type="SUPFAM" id="SSF47336">
    <property type="entry name" value="ACP-like"/>
    <property type="match status" value="1"/>
</dbReference>
<protein>
    <recommendedName>
        <fullName evidence="6">Carrier domain-containing protein</fullName>
    </recommendedName>
</protein>
<dbReference type="GO" id="GO:0008610">
    <property type="term" value="P:lipid biosynthetic process"/>
    <property type="evidence" value="ECO:0007669"/>
    <property type="project" value="UniProtKB-ARBA"/>
</dbReference>
<proteinExistence type="predicted"/>
<dbReference type="Pfam" id="PF07690">
    <property type="entry name" value="MFS_1"/>
    <property type="match status" value="1"/>
</dbReference>
<dbReference type="InterPro" id="IPR020845">
    <property type="entry name" value="AMP-binding_CS"/>
</dbReference>
<sequence>MFAVTAIPLSLGQERLWFLHELNPDDASYNICVTERLLGPLDPDALDRALAEVVRRHDILRTSYPAIDGRPVQLVGDTLPGLERRAATSQEHARTMVSELSNQPFDLATGPVLRAALIAINPEEHILVIVLHHIAGDGWSLGLLLDEISTLYAGGELPALPLQYADHARHQHDRPIDTAYWRERLANAPTLDLPTDRPRPRIRASRGDCVAHRLPAALITEVTQLARRERVTLFMLLLSAFQTQLSRYSGAEDFCVGTPVSARDTEDVEPLIGFFLNTVVLRADLSGDPSFRELLKRTRRTAIDAFVHADTPFDRLVTELGVTRDLSRTPVFQTQFSFRNEHNPGLALPGIIAEPYDPGFHQAKFDLSLEISPTGDAFFVYSTDLFDRPTIERFAANFETLLHAIAADPDQPISELALVADDETALLTSWSTAPSTPPTGPAETLAELIETTARRVPKTPAIRYGNASLTYADLNTKANALAKELRALGVGPDVRVAICQEQSIDIAVSIVAVMKAGGAYVPLDPDQPEDRRAYMLADSGAQVLITDAGPALLTRTANPDEHAAQGSNGIRTTSSSKLFTARPDGSAQAYPRELTPESPSHHTKAGRVELAPETSSGSTPATHEPTPKSPSHHTKAGRVELAPETSSGSTPATHEPTPKSPSHHTKAGRVELAPETSSGSTPATHEPTPRGSSDRTKAGPGESSIEGSDGRAKANPRRHPEVPAVAGPDDLAYVIYTSGSTGRPKGVAVQHRQVMNYLADVRERFGVGEGASFALLQSLAFDFGMTVFYLSLMTGGTLRLLPSRISGPELAEHMGGIDYLKMTPSHLAALAADVADVRSLLPRRLLILGGEGSSWEWTRELARHGPVVNHYGPTEATVGVATYRISADEEPTGPITPIGQPLGHAKLFVLDRHGRPAPIGVAGELCIGGDRLAREYLGRPDLTAEKFVSSPYGRIYRTGDLARWLPSGDLEFLGRSDLQVKIRGYRVELGEIDENLRRIPAIAHGVVDARDGELVAYLVAEAGSERPSVGELRRVLGLRLPEYMIPTRYVWLDELPLKGHGKVDRAALPAPEDTRPDQDVPFEPPADEIEEIIAAAWCEALGLQRVGVLDDFFDLGGHSLLATRIIARLRRELPENGNPVGLMDLFQHPTVRELAALARSAPVSRGLLYRLTKTASPKPGERGPAGHGPAGHGSGERGSGGQALGALEPRTPGASAPKAHTPKARIPDAGAPKAGARQPGGPQTGVRNLVCVPYGGGSAVVYQPLADALPDGWALYSVAVPGHDLGLVEEPRPLAEVAERCAEEIISTVTGPLALYGHCGVGGALTIEIARQLEARGRPIDAIYLGGIFPFARPTKGLMGRWAKLTRLERLRSDRNQLTWLTALGADLSGLDDEQKAFVIRNMRHDARAAEDYFTGLIDANVRKLSAPIISVVGEYDPATDYYEERYREWGFITDSTHLVVLDEGGHYFLKYRPQELAAIVTRPAPTDDDAADQTTNQTADPTIDHTGPHTAAQASSRTLVKATTVVAGDHPRGKNMTANPPNGNRTTHDTATGGRATHDRTTTRTATSGRASKSPEPTIRRFLAVALGQMICLVGSTLTEFALPLWVYLQNRSMTQLAILQVLAVIPGILVAPLAGALVDRSSRRTIMIAGNTAALAVQAATAVLIWTSAFQVWHLYALLPALSIALTCQRLAFTSAVPQLVPKRYLGHANGVAQMTLGVAQFIAPLAAVGLMSVVGLQGILIIDVAGHLATLVVLALIAFPATMAHRRREPVGREIAEGFRMSIGNRSFRAMVIFFALLSLGLSPVFLMYSPLVLEFGTLADAGAIALAAGAGAVAGGLTMGLWGGPARRRMRGMLLTTLLIAVSCVLVGLTDALPVIGIGAFCVSFGLALVNGVYATIIQTKVPQRFHGRVFALNQMVAWSTIPIGVGVIAPLGTRLLGDIGVMYLVFGAFIAIVAAGAMATRTLARFDDEVPDATPDDLVGLERKVSNEGKTGAARVGVV</sequence>
<feature type="region of interest" description="Disordered" evidence="4">
    <location>
        <begin position="1530"/>
        <end position="1576"/>
    </location>
</feature>
<dbReference type="InterPro" id="IPR020802">
    <property type="entry name" value="TesA-like"/>
</dbReference>
<dbReference type="Gene3D" id="3.40.50.12780">
    <property type="entry name" value="N-terminal domain of ligase-like"/>
    <property type="match status" value="2"/>
</dbReference>
<dbReference type="Proteomes" id="UP000377595">
    <property type="component" value="Unassembled WGS sequence"/>
</dbReference>
<dbReference type="Pfam" id="PF00975">
    <property type="entry name" value="Thioesterase"/>
    <property type="match status" value="1"/>
</dbReference>
<dbReference type="SUPFAM" id="SSF52777">
    <property type="entry name" value="CoA-dependent acyltransferases"/>
    <property type="match status" value="2"/>
</dbReference>
<feature type="compositionally biased region" description="Polar residues" evidence="4">
    <location>
        <begin position="1537"/>
        <end position="1546"/>
    </location>
</feature>
<evidence type="ECO:0000313" key="8">
    <source>
        <dbReference type="Proteomes" id="UP000377595"/>
    </source>
</evidence>
<dbReference type="PROSITE" id="PS00012">
    <property type="entry name" value="PHOSPHOPANTETHEINE"/>
    <property type="match status" value="1"/>
</dbReference>
<comment type="cofactor">
    <cofactor evidence="1">
        <name>pantetheine 4'-phosphate</name>
        <dbReference type="ChEBI" id="CHEBI:47942"/>
    </cofactor>
</comment>
<dbReference type="InterPro" id="IPR036736">
    <property type="entry name" value="ACP-like_sf"/>
</dbReference>